<keyword evidence="1" id="KW-0732">Signal</keyword>
<evidence type="ECO:0000256" key="1">
    <source>
        <dbReference type="SAM" id="SignalP"/>
    </source>
</evidence>
<dbReference type="SUPFAM" id="SSF49785">
    <property type="entry name" value="Galactose-binding domain-like"/>
    <property type="match status" value="2"/>
</dbReference>
<sequence length="459" mass="51248">MLYTIFVLFLWSCIVPQGRGMSLAKKKPTWQSSEKYSSDKAVDGNFSLVGDSCTSEASPTDVTWIVDLEDIKSIAYIWITYRTDNAPFGCPLGFFGVKCSIPCPPSCRHCNYNTGKCLGACAPGYHGEACAKYSRINLALNRPTYQLNTLNPAYPSSNVVDGKRNDLRLYQCTSTGSGHELALWRVDLEQIQWIERIIVYARTENKEWDGNYLSKRFLGFSIIVSNTTDHKKGVLCFHDKKYNITTIPPVVDILCSVVGRYVTYYNERLPLQTYPKNYSKYAYVDLGEIEVYGCPLSEFGYDDPGCKVPCHEMCKTSCPSDVDELPQCSKPCPSNCEQCYPKTGICANCQHGYKGYACELICIAVADVIVTPASAINSSYDAMFSSSGLTFLSFGDVEVVDIYMTLSDQFNDISNMSVRVDNAMNFDVVLLGNDIQSSKLILTVFTSSTFRTMVHHKGY</sequence>
<reference evidence="2" key="1">
    <citation type="submission" date="2022-08" db="UniProtKB">
        <authorList>
            <consortium name="EnsemblMetazoa"/>
        </authorList>
    </citation>
    <scope>IDENTIFICATION</scope>
    <source>
        <strain evidence="2">05x7-T-G4-1.051#20</strain>
    </source>
</reference>
<dbReference type="InterPro" id="IPR008979">
    <property type="entry name" value="Galactose-bd-like_sf"/>
</dbReference>
<dbReference type="Proteomes" id="UP000005408">
    <property type="component" value="Unassembled WGS sequence"/>
</dbReference>
<dbReference type="PANTHER" id="PTHR45713">
    <property type="entry name" value="FTP DOMAIN-CONTAINING PROTEIN"/>
    <property type="match status" value="1"/>
</dbReference>
<feature type="chain" id="PRO_5036444887" evidence="1">
    <location>
        <begin position="21"/>
        <end position="459"/>
    </location>
</feature>
<keyword evidence="3" id="KW-1185">Reference proteome</keyword>
<dbReference type="AlphaFoldDB" id="A0A8W8P431"/>
<evidence type="ECO:0000313" key="3">
    <source>
        <dbReference type="Proteomes" id="UP000005408"/>
    </source>
</evidence>
<organism evidence="2 3">
    <name type="scientific">Magallana gigas</name>
    <name type="common">Pacific oyster</name>
    <name type="synonym">Crassostrea gigas</name>
    <dbReference type="NCBI Taxonomy" id="29159"/>
    <lineage>
        <taxon>Eukaryota</taxon>
        <taxon>Metazoa</taxon>
        <taxon>Spiralia</taxon>
        <taxon>Lophotrochozoa</taxon>
        <taxon>Mollusca</taxon>
        <taxon>Bivalvia</taxon>
        <taxon>Autobranchia</taxon>
        <taxon>Pteriomorphia</taxon>
        <taxon>Ostreida</taxon>
        <taxon>Ostreoidea</taxon>
        <taxon>Ostreidae</taxon>
        <taxon>Magallana</taxon>
    </lineage>
</organism>
<protein>
    <submittedName>
        <fullName evidence="2">Uncharacterized protein</fullName>
    </submittedName>
</protein>
<proteinExistence type="predicted"/>
<feature type="signal peptide" evidence="1">
    <location>
        <begin position="1"/>
        <end position="20"/>
    </location>
</feature>
<accession>A0A8W8P431</accession>
<evidence type="ECO:0000313" key="2">
    <source>
        <dbReference type="EnsemblMetazoa" id="G9668.1:cds"/>
    </source>
</evidence>
<dbReference type="InterPro" id="IPR051941">
    <property type="entry name" value="BG_Antigen-Binding_Lectin"/>
</dbReference>
<dbReference type="Gene3D" id="2.60.120.260">
    <property type="entry name" value="Galactose-binding domain-like"/>
    <property type="match status" value="2"/>
</dbReference>
<dbReference type="EnsemblMetazoa" id="G9668.1">
    <property type="protein sequence ID" value="G9668.1:cds"/>
    <property type="gene ID" value="G9668"/>
</dbReference>
<dbReference type="PANTHER" id="PTHR45713:SF15">
    <property type="entry name" value="F5_8 TYPE C DOMAIN-CONTAINING PROTEIN"/>
    <property type="match status" value="1"/>
</dbReference>
<name>A0A8W8P431_MAGGI</name>